<proteinExistence type="predicted"/>
<name>A0A0A9FSL1_ARUDO</name>
<organism evidence="1">
    <name type="scientific">Arundo donax</name>
    <name type="common">Giant reed</name>
    <name type="synonym">Donax arundinaceus</name>
    <dbReference type="NCBI Taxonomy" id="35708"/>
    <lineage>
        <taxon>Eukaryota</taxon>
        <taxon>Viridiplantae</taxon>
        <taxon>Streptophyta</taxon>
        <taxon>Embryophyta</taxon>
        <taxon>Tracheophyta</taxon>
        <taxon>Spermatophyta</taxon>
        <taxon>Magnoliopsida</taxon>
        <taxon>Liliopsida</taxon>
        <taxon>Poales</taxon>
        <taxon>Poaceae</taxon>
        <taxon>PACMAD clade</taxon>
        <taxon>Arundinoideae</taxon>
        <taxon>Arundineae</taxon>
        <taxon>Arundo</taxon>
    </lineage>
</organism>
<sequence>MKNQSLVTTLSNLITILSNCVYKMTQIILLHDQSNVVTILK</sequence>
<protein>
    <submittedName>
        <fullName evidence="1">Uncharacterized protein</fullName>
    </submittedName>
</protein>
<dbReference type="EMBL" id="GBRH01182639">
    <property type="protein sequence ID" value="JAE15257.1"/>
    <property type="molecule type" value="Transcribed_RNA"/>
</dbReference>
<reference evidence="1" key="2">
    <citation type="journal article" date="2015" name="Data Brief">
        <title>Shoot transcriptome of the giant reed, Arundo donax.</title>
        <authorList>
            <person name="Barrero R.A."/>
            <person name="Guerrero F.D."/>
            <person name="Moolhuijzen P."/>
            <person name="Goolsby J.A."/>
            <person name="Tidwell J."/>
            <person name="Bellgard S.E."/>
            <person name="Bellgard M.I."/>
        </authorList>
    </citation>
    <scope>NUCLEOTIDE SEQUENCE</scope>
    <source>
        <tissue evidence="1">Shoot tissue taken approximately 20 cm above the soil surface</tissue>
    </source>
</reference>
<dbReference type="AlphaFoldDB" id="A0A0A9FSL1"/>
<evidence type="ECO:0000313" key="1">
    <source>
        <dbReference type="EMBL" id="JAE15257.1"/>
    </source>
</evidence>
<accession>A0A0A9FSL1</accession>
<reference evidence="1" key="1">
    <citation type="submission" date="2014-09" db="EMBL/GenBank/DDBJ databases">
        <authorList>
            <person name="Magalhaes I.L.F."/>
            <person name="Oliveira U."/>
            <person name="Santos F.R."/>
            <person name="Vidigal T.H.D.A."/>
            <person name="Brescovit A.D."/>
            <person name="Santos A.J."/>
        </authorList>
    </citation>
    <scope>NUCLEOTIDE SEQUENCE</scope>
    <source>
        <tissue evidence="1">Shoot tissue taken approximately 20 cm above the soil surface</tissue>
    </source>
</reference>